<gene>
    <name evidence="3" type="ordered locus">Pcar_1526</name>
</gene>
<feature type="domain" description="Glycosyltransferase subfamily 4-like N-terminal" evidence="2">
    <location>
        <begin position="19"/>
        <end position="176"/>
    </location>
</feature>
<keyword evidence="4" id="KW-1185">Reference proteome</keyword>
<dbReference type="InterPro" id="IPR028098">
    <property type="entry name" value="Glyco_trans_4-like_N"/>
</dbReference>
<name>Q3A4D5_SYNC1</name>
<dbReference type="STRING" id="338963.Pcar_1526"/>
<reference evidence="4" key="1">
    <citation type="submission" date="2005-10" db="EMBL/GenBank/DDBJ databases">
        <title>Complete sequence of Pelobacter carbinolicus DSM 2380.</title>
        <authorList>
            <person name="Copeland A."/>
            <person name="Lucas S."/>
            <person name="Lapidus A."/>
            <person name="Barry K."/>
            <person name="Detter J.C."/>
            <person name="Glavina T."/>
            <person name="Hammon N."/>
            <person name="Israni S."/>
            <person name="Pitluck S."/>
            <person name="Chertkov O."/>
            <person name="Schmutz J."/>
            <person name="Larimer F."/>
            <person name="Land M."/>
            <person name="Kyrpides N."/>
            <person name="Ivanova N."/>
            <person name="Richardson P."/>
        </authorList>
    </citation>
    <scope>NUCLEOTIDE SEQUENCE [LARGE SCALE GENOMIC DNA]</scope>
    <source>
        <strain evidence="4">DSM 2380 / NBRC 103641 / GraBd1</strain>
    </source>
</reference>
<feature type="domain" description="Glycosyl transferase family 1" evidence="1">
    <location>
        <begin position="195"/>
        <end position="341"/>
    </location>
</feature>
<dbReference type="EMBL" id="CP000142">
    <property type="protein sequence ID" value="ABA88772.1"/>
    <property type="molecule type" value="Genomic_DNA"/>
</dbReference>
<keyword evidence="3" id="KW-0808">Transferase</keyword>
<evidence type="ECO:0000313" key="4">
    <source>
        <dbReference type="Proteomes" id="UP000002534"/>
    </source>
</evidence>
<evidence type="ECO:0000259" key="2">
    <source>
        <dbReference type="Pfam" id="PF13439"/>
    </source>
</evidence>
<dbReference type="eggNOG" id="COG0438">
    <property type="taxonomic scope" value="Bacteria"/>
</dbReference>
<dbReference type="Pfam" id="PF00534">
    <property type="entry name" value="Glycos_transf_1"/>
    <property type="match status" value="1"/>
</dbReference>
<dbReference type="PANTHER" id="PTHR12526">
    <property type="entry name" value="GLYCOSYLTRANSFERASE"/>
    <property type="match status" value="1"/>
</dbReference>
<evidence type="ECO:0000313" key="3">
    <source>
        <dbReference type="EMBL" id="ABA88772.1"/>
    </source>
</evidence>
<dbReference type="CAZy" id="GT4">
    <property type="family name" value="Glycosyltransferase Family 4"/>
</dbReference>
<dbReference type="SUPFAM" id="SSF53756">
    <property type="entry name" value="UDP-Glycosyltransferase/glycogen phosphorylase"/>
    <property type="match status" value="1"/>
</dbReference>
<dbReference type="KEGG" id="pca:Pcar_1526"/>
<reference evidence="3 4" key="2">
    <citation type="journal article" date="2012" name="BMC Genomics">
        <title>The genome of Pelobacter carbinolicus reveals surprising metabolic capabilities and physiological features.</title>
        <authorList>
            <person name="Aklujkar M."/>
            <person name="Haveman S.A."/>
            <person name="Didonato R.Jr."/>
            <person name="Chertkov O."/>
            <person name="Han C.S."/>
            <person name="Land M.L."/>
            <person name="Brown P."/>
            <person name="Lovley D.R."/>
        </authorList>
    </citation>
    <scope>NUCLEOTIDE SEQUENCE [LARGE SCALE GENOMIC DNA]</scope>
    <source>
        <strain evidence="4">DSM 2380 / NBRC 103641 / GraBd1</strain>
    </source>
</reference>
<dbReference type="Proteomes" id="UP000002534">
    <property type="component" value="Chromosome"/>
</dbReference>
<dbReference type="HOGENOM" id="CLU_009583_0_0_7"/>
<dbReference type="AlphaFoldDB" id="Q3A4D5"/>
<dbReference type="PANTHER" id="PTHR12526:SF630">
    <property type="entry name" value="GLYCOSYLTRANSFERASE"/>
    <property type="match status" value="1"/>
</dbReference>
<dbReference type="Gene3D" id="3.40.50.2000">
    <property type="entry name" value="Glycogen Phosphorylase B"/>
    <property type="match status" value="2"/>
</dbReference>
<sequence>MMNDKSELVAVFLPSLRGGGAERAMLNLAEGFLEEGVNVDLVLAQKEGPYLQRVPQGVSLIDLHAPRIRYAIGSLKSYLAHKRPMGLISSMDHTNVASLVARRLARVPTRIVATLHNTMSIKMKDMPGWRRMLVPRILRGAYRSASAVVAVSQGVADDAAKVTGFPLKRINVIYNPAITPELLTRASEPLDHPWFKSGEPPVLLSVGRLTEQKDYGLLVRAVKRVRESLPVRLIILGEGEERVSLEQLVTDLDLQDSVALPGFVSNPYAYMRHAAMFVLSSRWEGLSMVLIEAMAVGVPVVSTNCPNGPFEVLKGGELGSLVPVGDLSALTEAILGVLEGRVRSPGDLDLGRFQKEQAVRSYLKLLRGD</sequence>
<accession>Q3A4D5</accession>
<keyword evidence="3" id="KW-0328">Glycosyltransferase</keyword>
<organism evidence="3 4">
    <name type="scientific">Syntrophotalea carbinolica (strain DSM 2380 / NBRC 103641 / GraBd1)</name>
    <name type="common">Pelobacter carbinolicus</name>
    <dbReference type="NCBI Taxonomy" id="338963"/>
    <lineage>
        <taxon>Bacteria</taxon>
        <taxon>Pseudomonadati</taxon>
        <taxon>Thermodesulfobacteriota</taxon>
        <taxon>Desulfuromonadia</taxon>
        <taxon>Desulfuromonadales</taxon>
        <taxon>Syntrophotaleaceae</taxon>
        <taxon>Syntrophotalea</taxon>
    </lineage>
</organism>
<dbReference type="RefSeq" id="WP_011341255.1">
    <property type="nucleotide sequence ID" value="NC_007498.2"/>
</dbReference>
<dbReference type="InterPro" id="IPR001296">
    <property type="entry name" value="Glyco_trans_1"/>
</dbReference>
<proteinExistence type="predicted"/>
<dbReference type="CDD" id="cd03811">
    <property type="entry name" value="GT4_GT28_WabH-like"/>
    <property type="match status" value="1"/>
</dbReference>
<evidence type="ECO:0000259" key="1">
    <source>
        <dbReference type="Pfam" id="PF00534"/>
    </source>
</evidence>
<dbReference type="Pfam" id="PF13439">
    <property type="entry name" value="Glyco_transf_4"/>
    <property type="match status" value="1"/>
</dbReference>
<protein>
    <submittedName>
        <fullName evidence="3">UDP-N-acetylglucosamine--lipopolysaccharide galacturonate 4-N-acetylglucosaminyltransferase, putative</fullName>
    </submittedName>
</protein>
<dbReference type="GO" id="GO:0016757">
    <property type="term" value="F:glycosyltransferase activity"/>
    <property type="evidence" value="ECO:0007669"/>
    <property type="project" value="UniProtKB-KW"/>
</dbReference>